<feature type="transmembrane region" description="Helical" evidence="9">
    <location>
        <begin position="412"/>
        <end position="436"/>
    </location>
</feature>
<keyword evidence="6 9" id="KW-1133">Transmembrane helix</keyword>
<feature type="transmembrane region" description="Helical" evidence="9">
    <location>
        <begin position="31"/>
        <end position="50"/>
    </location>
</feature>
<dbReference type="EMBL" id="SUMG01000001">
    <property type="protein sequence ID" value="NBG86941.1"/>
    <property type="molecule type" value="Genomic_DNA"/>
</dbReference>
<organism evidence="11 12">
    <name type="scientific">Isachenkonia alkalipeptolytica</name>
    <dbReference type="NCBI Taxonomy" id="2565777"/>
    <lineage>
        <taxon>Bacteria</taxon>
        <taxon>Bacillati</taxon>
        <taxon>Bacillota</taxon>
        <taxon>Clostridia</taxon>
        <taxon>Eubacteriales</taxon>
        <taxon>Clostridiaceae</taxon>
        <taxon>Isachenkonia</taxon>
    </lineage>
</organism>
<evidence type="ECO:0000313" key="12">
    <source>
        <dbReference type="Proteomes" id="UP000449710"/>
    </source>
</evidence>
<keyword evidence="7 9" id="KW-0472">Membrane</keyword>
<gene>
    <name evidence="11" type="ORF">ISALK_00365</name>
</gene>
<dbReference type="RefSeq" id="WP_160718250.1">
    <property type="nucleotide sequence ID" value="NZ_SUMG01000001.1"/>
</dbReference>
<evidence type="ECO:0000256" key="6">
    <source>
        <dbReference type="ARBA" id="ARBA00022989"/>
    </source>
</evidence>
<evidence type="ECO:0000256" key="7">
    <source>
        <dbReference type="ARBA" id="ARBA00023136"/>
    </source>
</evidence>
<keyword evidence="3" id="KW-0050">Antiport</keyword>
<dbReference type="GO" id="GO:0005886">
    <property type="term" value="C:plasma membrane"/>
    <property type="evidence" value="ECO:0007669"/>
    <property type="project" value="UniProtKB-SubCell"/>
</dbReference>
<evidence type="ECO:0000256" key="3">
    <source>
        <dbReference type="ARBA" id="ARBA00022449"/>
    </source>
</evidence>
<keyword evidence="2" id="KW-0813">Transport</keyword>
<sequence length="460" mass="49987">MREKISIRWAFIIGILFISTVITAMVLQRSLVWGIYLTLLFSLLVLYSAGISPKISLGWILQGVYDAKEVYGLIILIGLNVSMWIASGIVPTLLYFGFDMIHGVNFLPFAFIISGVLAFFLGTGLGTISTIGIVLFTLGVSINIPGGLLLGTLVSGAYIADRMSPISALANFTMKVLKISFRVYFVKMLKVMVPTTLLSLAVYYFIGLNYQGEIQPGDVAYYQGLLGEVFILSPLLLLIPLGVLWLSFKKLSSSYVLLFGILTGFMAGVGLQGMSLYQGLRFLILGFESPVSSEFMGSLEIGGALQMLEVVLVVMGGIAISKIYEGCGWIAPVIERVKKKSKTRGQLLLNTGLLSIVLNALTCDQTVGILVPGTQLPKIYQEQGLSREDLGVMVANSGTALAPLMPWNVNAIIIYTITGVSALSYGKFAVLNWLAFPAALFTAREICRILSNFKPITYKN</sequence>
<proteinExistence type="inferred from homology"/>
<evidence type="ECO:0000259" key="10">
    <source>
        <dbReference type="Pfam" id="PF03553"/>
    </source>
</evidence>
<feature type="transmembrane region" description="Helical" evidence="9">
    <location>
        <begin position="347"/>
        <end position="371"/>
    </location>
</feature>
<feature type="transmembrane region" description="Helical" evidence="9">
    <location>
        <begin position="142"/>
        <end position="160"/>
    </location>
</feature>
<evidence type="ECO:0000256" key="4">
    <source>
        <dbReference type="ARBA" id="ARBA00022475"/>
    </source>
</evidence>
<accession>A0AA43XI76</accession>
<feature type="transmembrane region" description="Helical" evidence="9">
    <location>
        <begin position="70"/>
        <end position="97"/>
    </location>
</feature>
<dbReference type="PANTHER" id="PTHR33451:SF3">
    <property type="entry name" value="MALATE-2H(+)_NA(+)-LACTATE ANTIPORTER"/>
    <property type="match status" value="1"/>
</dbReference>
<dbReference type="AlphaFoldDB" id="A0AA43XI76"/>
<evidence type="ECO:0000256" key="2">
    <source>
        <dbReference type="ARBA" id="ARBA00022448"/>
    </source>
</evidence>
<reference evidence="11 12" key="1">
    <citation type="submission" date="2019-04" db="EMBL/GenBank/DDBJ databases">
        <title>Isachenkonia alkalipeptolytica gen. nov. sp. nov. a new anaerobic, alkiliphilic organothrophic bacterium capable to reduce synthesized ferrihydrite isolated from a soda lake.</title>
        <authorList>
            <person name="Toshchakov S.V."/>
            <person name="Zavarzina D.G."/>
            <person name="Zhilina T.N."/>
            <person name="Kostrikina N.A."/>
            <person name="Kublanov I.V."/>
        </authorList>
    </citation>
    <scope>NUCLEOTIDE SEQUENCE [LARGE SCALE GENOMIC DNA]</scope>
    <source>
        <strain evidence="11 12">Z-1701</strain>
    </source>
</reference>
<dbReference type="Pfam" id="PF03553">
    <property type="entry name" value="Na_H_antiporter"/>
    <property type="match status" value="1"/>
</dbReference>
<protein>
    <recommendedName>
        <fullName evidence="10">Na+/H+ antiporter NhaC-like C-terminal domain-containing protein</fullName>
    </recommendedName>
</protein>
<name>A0AA43XI76_9CLOT</name>
<dbReference type="Proteomes" id="UP000449710">
    <property type="component" value="Unassembled WGS sequence"/>
</dbReference>
<feature type="transmembrane region" description="Helical" evidence="9">
    <location>
        <begin position="181"/>
        <end position="206"/>
    </location>
</feature>
<dbReference type="PANTHER" id="PTHR33451">
    <property type="entry name" value="MALATE-2H(+)/NA(+)-LACTATE ANTIPORTER"/>
    <property type="match status" value="1"/>
</dbReference>
<evidence type="ECO:0000313" key="11">
    <source>
        <dbReference type="EMBL" id="NBG86941.1"/>
    </source>
</evidence>
<keyword evidence="12" id="KW-1185">Reference proteome</keyword>
<feature type="transmembrane region" description="Helical" evidence="9">
    <location>
        <begin position="109"/>
        <end position="136"/>
    </location>
</feature>
<dbReference type="InterPro" id="IPR018461">
    <property type="entry name" value="Na/H_Antiport_NhaC-like_C"/>
</dbReference>
<feature type="transmembrane region" description="Helical" evidence="9">
    <location>
        <begin position="226"/>
        <end position="248"/>
    </location>
</feature>
<feature type="domain" description="Na+/H+ antiporter NhaC-like C-terminal" evidence="10">
    <location>
        <begin position="156"/>
        <end position="435"/>
    </location>
</feature>
<comment type="subcellular location">
    <subcellularLocation>
        <location evidence="1">Cell membrane</location>
        <topology evidence="1">Multi-pass membrane protein</topology>
    </subcellularLocation>
</comment>
<comment type="similarity">
    <text evidence="8">Belongs to the NhaC Na(+)/H(+) (TC 2.A.35) antiporter family.</text>
</comment>
<dbReference type="InterPro" id="IPR052180">
    <property type="entry name" value="NhaC_Na-H+_Antiporter"/>
</dbReference>
<feature type="transmembrane region" description="Helical" evidence="9">
    <location>
        <begin position="255"/>
        <end position="277"/>
    </location>
</feature>
<evidence type="ECO:0000256" key="9">
    <source>
        <dbReference type="SAM" id="Phobius"/>
    </source>
</evidence>
<comment type="caution">
    <text evidence="11">The sequence shown here is derived from an EMBL/GenBank/DDBJ whole genome shotgun (WGS) entry which is preliminary data.</text>
</comment>
<feature type="transmembrane region" description="Helical" evidence="9">
    <location>
        <begin position="6"/>
        <end position="24"/>
    </location>
</feature>
<dbReference type="GO" id="GO:0015297">
    <property type="term" value="F:antiporter activity"/>
    <property type="evidence" value="ECO:0007669"/>
    <property type="project" value="UniProtKB-KW"/>
</dbReference>
<keyword evidence="4" id="KW-1003">Cell membrane</keyword>
<keyword evidence="5 9" id="KW-0812">Transmembrane</keyword>
<evidence type="ECO:0000256" key="8">
    <source>
        <dbReference type="ARBA" id="ARBA00038435"/>
    </source>
</evidence>
<evidence type="ECO:0000256" key="1">
    <source>
        <dbReference type="ARBA" id="ARBA00004651"/>
    </source>
</evidence>
<evidence type="ECO:0000256" key="5">
    <source>
        <dbReference type="ARBA" id="ARBA00022692"/>
    </source>
</evidence>